<dbReference type="PROSITE" id="PS50932">
    <property type="entry name" value="HTH_LACI_2"/>
    <property type="match status" value="1"/>
</dbReference>
<dbReference type="GO" id="GO:0000976">
    <property type="term" value="F:transcription cis-regulatory region binding"/>
    <property type="evidence" value="ECO:0007669"/>
    <property type="project" value="TreeGrafter"/>
</dbReference>
<dbReference type="GO" id="GO:0003700">
    <property type="term" value="F:DNA-binding transcription factor activity"/>
    <property type="evidence" value="ECO:0007669"/>
    <property type="project" value="TreeGrafter"/>
</dbReference>
<gene>
    <name evidence="6" type="ORF">BTIS_0478</name>
</gene>
<comment type="caution">
    <text evidence="6">The sequence shown here is derived from an EMBL/GenBank/DDBJ whole genome shotgun (WGS) entry which is preliminary data.</text>
</comment>
<dbReference type="InterPro" id="IPR000843">
    <property type="entry name" value="HTH_LacI"/>
</dbReference>
<protein>
    <submittedName>
        <fullName evidence="6">LacI family transcriptional regulator</fullName>
    </submittedName>
</protein>
<dbReference type="SUPFAM" id="SSF53822">
    <property type="entry name" value="Periplasmic binding protein-like I"/>
    <property type="match status" value="1"/>
</dbReference>
<dbReference type="Pfam" id="PF13377">
    <property type="entry name" value="Peripla_BP_3"/>
    <property type="match status" value="1"/>
</dbReference>
<dbReference type="Gene3D" id="3.40.50.2300">
    <property type="match status" value="2"/>
</dbReference>
<dbReference type="AlphaFoldDB" id="A0A261FHY1"/>
<keyword evidence="2" id="KW-0238">DNA-binding</keyword>
<dbReference type="Proteomes" id="UP000216444">
    <property type="component" value="Unassembled WGS sequence"/>
</dbReference>
<dbReference type="Gene3D" id="1.10.260.40">
    <property type="entry name" value="lambda repressor-like DNA-binding domains"/>
    <property type="match status" value="1"/>
</dbReference>
<keyword evidence="7" id="KW-1185">Reference proteome</keyword>
<evidence type="ECO:0000256" key="1">
    <source>
        <dbReference type="ARBA" id="ARBA00023015"/>
    </source>
</evidence>
<dbReference type="RefSeq" id="WP_158216815.1">
    <property type="nucleotide sequence ID" value="NZ_MWWV01000003.1"/>
</dbReference>
<dbReference type="SUPFAM" id="SSF47413">
    <property type="entry name" value="lambda repressor-like DNA-binding domains"/>
    <property type="match status" value="1"/>
</dbReference>
<feature type="compositionally biased region" description="Gly residues" evidence="4">
    <location>
        <begin position="330"/>
        <end position="339"/>
    </location>
</feature>
<evidence type="ECO:0000256" key="3">
    <source>
        <dbReference type="ARBA" id="ARBA00023163"/>
    </source>
</evidence>
<dbReference type="PANTHER" id="PTHR30146:SF138">
    <property type="entry name" value="TRANSCRIPTIONAL REGULATORY PROTEIN"/>
    <property type="match status" value="1"/>
</dbReference>
<dbReference type="CDD" id="cd01392">
    <property type="entry name" value="HTH_LacI"/>
    <property type="match status" value="1"/>
</dbReference>
<dbReference type="InterPro" id="IPR046335">
    <property type="entry name" value="LacI/GalR-like_sensor"/>
</dbReference>
<reference evidence="6 7" key="1">
    <citation type="journal article" date="2017" name="BMC Genomics">
        <title>Comparative genomic and phylogenomic analyses of the Bifidobacteriaceae family.</title>
        <authorList>
            <person name="Lugli G.A."/>
            <person name="Milani C."/>
            <person name="Turroni F."/>
            <person name="Duranti S."/>
            <person name="Mancabelli L."/>
            <person name="Mangifesta M."/>
            <person name="Ferrario C."/>
            <person name="Modesto M."/>
            <person name="Mattarelli P."/>
            <person name="Jiri K."/>
            <person name="van Sinderen D."/>
            <person name="Ventura M."/>
        </authorList>
    </citation>
    <scope>NUCLEOTIDE SEQUENCE [LARGE SCALE GENOMIC DNA]</scope>
    <source>
        <strain evidence="6 7">DSM 100201</strain>
    </source>
</reference>
<keyword evidence="1" id="KW-0805">Transcription regulation</keyword>
<dbReference type="InterPro" id="IPR010982">
    <property type="entry name" value="Lambda_DNA-bd_dom_sf"/>
</dbReference>
<organism evidence="6 7">
    <name type="scientific">Bifidobacterium tissieri</name>
    <dbReference type="NCBI Taxonomy" id="1630162"/>
    <lineage>
        <taxon>Bacteria</taxon>
        <taxon>Bacillati</taxon>
        <taxon>Actinomycetota</taxon>
        <taxon>Actinomycetes</taxon>
        <taxon>Bifidobacteriales</taxon>
        <taxon>Bifidobacteriaceae</taxon>
        <taxon>Bifidobacterium</taxon>
    </lineage>
</organism>
<evidence type="ECO:0000313" key="6">
    <source>
        <dbReference type="EMBL" id="OZG58757.1"/>
    </source>
</evidence>
<feature type="region of interest" description="Disordered" evidence="4">
    <location>
        <begin position="330"/>
        <end position="352"/>
    </location>
</feature>
<proteinExistence type="predicted"/>
<evidence type="ECO:0000313" key="7">
    <source>
        <dbReference type="Proteomes" id="UP000216444"/>
    </source>
</evidence>
<evidence type="ECO:0000259" key="5">
    <source>
        <dbReference type="PROSITE" id="PS50932"/>
    </source>
</evidence>
<dbReference type="CDD" id="cd06267">
    <property type="entry name" value="PBP1_LacI_sugar_binding-like"/>
    <property type="match status" value="1"/>
</dbReference>
<evidence type="ECO:0000256" key="4">
    <source>
        <dbReference type="SAM" id="MobiDB-lite"/>
    </source>
</evidence>
<accession>A0A261FHY1</accession>
<evidence type="ECO:0000256" key="2">
    <source>
        <dbReference type="ARBA" id="ARBA00023125"/>
    </source>
</evidence>
<sequence length="379" mass="40353">MTDVADTSGNRLSRAKPGQTTIWDVAQAAGVSIATVSRAFSRPGKVSAATLRRVHDAAERLGYRTETITHRSREDDELRGLISIVVTDLENPISAQYARGVQQYCMEKNYGLMVNDTEEDPSAELAIIKRSLNHVDGVILDSTRMPDTAIRKLAQIKPVVVLNRVVSGVTSVTFDCAPSLRTAIGVFAKLGHRSISYLCGPDNSWQNGVRRNTILTTCQRLGLTCRLLPCAYPLEGNAAAAFAAFMERPTTAVIAFNDAIAVEFIRFLESHGVGVPQQISVMGIDDIPMGRAITPALSTISFPRRDMGHAAAKIVIDRLLHISPAGTHGGGNGGIGNGGASRNDNGGDGGNAVPLHFESSFVQRDSIAAINPLIAAGIG</sequence>
<dbReference type="Pfam" id="PF00356">
    <property type="entry name" value="LacI"/>
    <property type="match status" value="1"/>
</dbReference>
<dbReference type="InterPro" id="IPR028082">
    <property type="entry name" value="Peripla_BP_I"/>
</dbReference>
<dbReference type="PANTHER" id="PTHR30146">
    <property type="entry name" value="LACI-RELATED TRANSCRIPTIONAL REPRESSOR"/>
    <property type="match status" value="1"/>
</dbReference>
<dbReference type="SMART" id="SM00354">
    <property type="entry name" value="HTH_LACI"/>
    <property type="match status" value="1"/>
</dbReference>
<keyword evidence="3" id="KW-0804">Transcription</keyword>
<feature type="domain" description="HTH lacI-type" evidence="5">
    <location>
        <begin position="20"/>
        <end position="74"/>
    </location>
</feature>
<name>A0A261FHY1_9BIFI</name>
<dbReference type="EMBL" id="MWWV01000003">
    <property type="protein sequence ID" value="OZG58757.1"/>
    <property type="molecule type" value="Genomic_DNA"/>
</dbReference>